<dbReference type="Gene3D" id="3.90.25.10">
    <property type="entry name" value="UDP-galactose 4-epimerase, domain 1"/>
    <property type="match status" value="1"/>
</dbReference>
<dbReference type="PANTHER" id="PTHR10491:SF4">
    <property type="entry name" value="METHIONINE ADENOSYLTRANSFERASE 2 SUBUNIT BETA"/>
    <property type="match status" value="1"/>
</dbReference>
<name>A0A0F9LGL1_9ZZZZ</name>
<dbReference type="Pfam" id="PF04321">
    <property type="entry name" value="RmlD_sub_bind"/>
    <property type="match status" value="1"/>
</dbReference>
<gene>
    <name evidence="2" type="ORF">LCGC14_1216550</name>
</gene>
<protein>
    <recommendedName>
        <fullName evidence="1">RmlD-like substrate binding domain-containing protein</fullName>
    </recommendedName>
</protein>
<dbReference type="Gene3D" id="3.40.50.720">
    <property type="entry name" value="NAD(P)-binding Rossmann-like Domain"/>
    <property type="match status" value="1"/>
</dbReference>
<dbReference type="InterPro" id="IPR005913">
    <property type="entry name" value="dTDP_dehydrorham_reduct"/>
</dbReference>
<dbReference type="SUPFAM" id="SSF51735">
    <property type="entry name" value="NAD(P)-binding Rossmann-fold domains"/>
    <property type="match status" value="1"/>
</dbReference>
<accession>A0A0F9LGL1</accession>
<sequence>MIIGVTGFRGRLGSWLVKKGCTPFDCDITDVKSIRQEMEETKPDVIINCAAYTKVDEAEKDADTFKKVLKVNMWGPARLRQEFDGLLIQISTGHIFNGSKGPYSEEGKPGPINVYGWSKYAGEVSAKMRSPTLIVRVYDLYGVGPKADFVRYTRDIIQLGTTESFSTRLYGTPTFIPHLSEAILEVANRGLTGTLHLASDAQSINRYQWAKMIVEYFELEVDLVKPTSEVLGEAPRPLRAGLAVDKARLLGLPLYTPPEGLAALKNWELVRAESELPIPTS</sequence>
<dbReference type="InterPro" id="IPR029903">
    <property type="entry name" value="RmlD-like-bd"/>
</dbReference>
<dbReference type="InterPro" id="IPR036291">
    <property type="entry name" value="NAD(P)-bd_dom_sf"/>
</dbReference>
<dbReference type="EMBL" id="LAZR01006367">
    <property type="protein sequence ID" value="KKM92633.1"/>
    <property type="molecule type" value="Genomic_DNA"/>
</dbReference>
<reference evidence="2" key="1">
    <citation type="journal article" date="2015" name="Nature">
        <title>Complex archaea that bridge the gap between prokaryotes and eukaryotes.</title>
        <authorList>
            <person name="Spang A."/>
            <person name="Saw J.H."/>
            <person name="Jorgensen S.L."/>
            <person name="Zaremba-Niedzwiedzka K."/>
            <person name="Martijn J."/>
            <person name="Lind A.E."/>
            <person name="van Eijk R."/>
            <person name="Schleper C."/>
            <person name="Guy L."/>
            <person name="Ettema T.J."/>
        </authorList>
    </citation>
    <scope>NUCLEOTIDE SEQUENCE</scope>
</reference>
<comment type="caution">
    <text evidence="2">The sequence shown here is derived from an EMBL/GenBank/DDBJ whole genome shotgun (WGS) entry which is preliminary data.</text>
</comment>
<proteinExistence type="predicted"/>
<feature type="domain" description="RmlD-like substrate binding" evidence="1">
    <location>
        <begin position="6"/>
        <end position="250"/>
    </location>
</feature>
<dbReference type="AlphaFoldDB" id="A0A0F9LGL1"/>
<evidence type="ECO:0000259" key="1">
    <source>
        <dbReference type="Pfam" id="PF04321"/>
    </source>
</evidence>
<evidence type="ECO:0000313" key="2">
    <source>
        <dbReference type="EMBL" id="KKM92633.1"/>
    </source>
</evidence>
<organism evidence="2">
    <name type="scientific">marine sediment metagenome</name>
    <dbReference type="NCBI Taxonomy" id="412755"/>
    <lineage>
        <taxon>unclassified sequences</taxon>
        <taxon>metagenomes</taxon>
        <taxon>ecological metagenomes</taxon>
    </lineage>
</organism>
<dbReference type="PANTHER" id="PTHR10491">
    <property type="entry name" value="DTDP-4-DEHYDRORHAMNOSE REDUCTASE"/>
    <property type="match status" value="1"/>
</dbReference>